<dbReference type="Gene3D" id="3.40.50.300">
    <property type="entry name" value="P-loop containing nucleotide triphosphate hydrolases"/>
    <property type="match status" value="1"/>
</dbReference>
<sequence>MIRGSATGSAAPVLVQGTCVLIGRTAVLIRGRPGSGKSSLAAGLLHQTCSRRCIRLVADDAVHLRPASGRLIAVCPAPISGLLELRGVGLVATAETDRAVVSAVVDLVAADRVDRLPEPAFTRLLCIELPRLALPERGQLNAALLLAWFDRLAPGQGSVRHLAGAASLHHSIRA</sequence>
<dbReference type="CDD" id="cd01918">
    <property type="entry name" value="HprK_C"/>
    <property type="match status" value="1"/>
</dbReference>
<dbReference type="Proteomes" id="UP000295678">
    <property type="component" value="Unassembled WGS sequence"/>
</dbReference>
<reference evidence="2 3" key="1">
    <citation type="submission" date="2019-03" db="EMBL/GenBank/DDBJ databases">
        <title>Genomic Encyclopedia of Type Strains, Phase IV (KMG-IV): sequencing the most valuable type-strain genomes for metagenomic binning, comparative biology and taxonomic classification.</title>
        <authorList>
            <person name="Goeker M."/>
        </authorList>
    </citation>
    <scope>NUCLEOTIDE SEQUENCE [LARGE SCALE GENOMIC DNA]</scope>
    <source>
        <strain evidence="2 3">DSM 19345</strain>
    </source>
</reference>
<evidence type="ECO:0000313" key="2">
    <source>
        <dbReference type="EMBL" id="TCT10671.1"/>
    </source>
</evidence>
<name>A0A4R3MAQ9_9HYPH</name>
<keyword evidence="2" id="KW-0418">Kinase</keyword>
<dbReference type="GO" id="GO:0006109">
    <property type="term" value="P:regulation of carbohydrate metabolic process"/>
    <property type="evidence" value="ECO:0007669"/>
    <property type="project" value="InterPro"/>
</dbReference>
<keyword evidence="2" id="KW-0808">Transferase</keyword>
<organism evidence="2 3">
    <name type="scientific">Tepidamorphus gemmatus</name>
    <dbReference type="NCBI Taxonomy" id="747076"/>
    <lineage>
        <taxon>Bacteria</taxon>
        <taxon>Pseudomonadati</taxon>
        <taxon>Pseudomonadota</taxon>
        <taxon>Alphaproteobacteria</taxon>
        <taxon>Hyphomicrobiales</taxon>
        <taxon>Tepidamorphaceae</taxon>
        <taxon>Tepidamorphus</taxon>
    </lineage>
</organism>
<dbReference type="GO" id="GO:0005524">
    <property type="term" value="F:ATP binding"/>
    <property type="evidence" value="ECO:0007669"/>
    <property type="project" value="InterPro"/>
</dbReference>
<dbReference type="Pfam" id="PF07475">
    <property type="entry name" value="Hpr_kinase_C"/>
    <property type="match status" value="1"/>
</dbReference>
<proteinExistence type="predicted"/>
<evidence type="ECO:0000259" key="1">
    <source>
        <dbReference type="Pfam" id="PF07475"/>
    </source>
</evidence>
<dbReference type="SUPFAM" id="SSF53795">
    <property type="entry name" value="PEP carboxykinase-like"/>
    <property type="match status" value="1"/>
</dbReference>
<feature type="domain" description="HPr kinase/phosphorylase C-terminal" evidence="1">
    <location>
        <begin position="13"/>
        <end position="93"/>
    </location>
</feature>
<dbReference type="AlphaFoldDB" id="A0A4R3MAQ9"/>
<dbReference type="EMBL" id="SMAK01000005">
    <property type="protein sequence ID" value="TCT10671.1"/>
    <property type="molecule type" value="Genomic_DNA"/>
</dbReference>
<dbReference type="RefSeq" id="WP_165926861.1">
    <property type="nucleotide sequence ID" value="NZ_SMAK01000005.1"/>
</dbReference>
<accession>A0A4R3MAQ9</accession>
<dbReference type="InterPro" id="IPR011104">
    <property type="entry name" value="Hpr_kin/Pase_C"/>
</dbReference>
<comment type="caution">
    <text evidence="2">The sequence shown here is derived from an EMBL/GenBank/DDBJ whole genome shotgun (WGS) entry which is preliminary data.</text>
</comment>
<protein>
    <submittedName>
        <fullName evidence="2">Hpr(Ser) kinase/phosphatase</fullName>
    </submittedName>
</protein>
<gene>
    <name evidence="2" type="ORF">EDC22_105170</name>
</gene>
<dbReference type="GO" id="GO:0000155">
    <property type="term" value="F:phosphorelay sensor kinase activity"/>
    <property type="evidence" value="ECO:0007669"/>
    <property type="project" value="InterPro"/>
</dbReference>
<dbReference type="InterPro" id="IPR027417">
    <property type="entry name" value="P-loop_NTPase"/>
</dbReference>
<evidence type="ECO:0000313" key="3">
    <source>
        <dbReference type="Proteomes" id="UP000295678"/>
    </source>
</evidence>
<keyword evidence="3" id="KW-1185">Reference proteome</keyword>